<organism evidence="1 2">
    <name type="scientific">Sulfidibacter corallicola</name>
    <dbReference type="NCBI Taxonomy" id="2818388"/>
    <lineage>
        <taxon>Bacteria</taxon>
        <taxon>Pseudomonadati</taxon>
        <taxon>Acidobacteriota</taxon>
        <taxon>Holophagae</taxon>
        <taxon>Acanthopleuribacterales</taxon>
        <taxon>Acanthopleuribacteraceae</taxon>
        <taxon>Sulfidibacter</taxon>
    </lineage>
</organism>
<name>A0A8A4TNK3_SULCO</name>
<dbReference type="AlphaFoldDB" id="A0A8A4TNK3"/>
<dbReference type="RefSeq" id="WP_237381263.1">
    <property type="nucleotide sequence ID" value="NZ_CP071793.1"/>
</dbReference>
<evidence type="ECO:0000313" key="2">
    <source>
        <dbReference type="Proteomes" id="UP000663929"/>
    </source>
</evidence>
<dbReference type="Gene3D" id="1.25.40.10">
    <property type="entry name" value="Tetratricopeptide repeat domain"/>
    <property type="match status" value="1"/>
</dbReference>
<accession>A0A8A4TNK3</accession>
<dbReference type="SUPFAM" id="SSF48452">
    <property type="entry name" value="TPR-like"/>
    <property type="match status" value="1"/>
</dbReference>
<reference evidence="1" key="1">
    <citation type="submission" date="2021-03" db="EMBL/GenBank/DDBJ databases">
        <title>Acanthopleuribacteraceae sp. M133.</title>
        <authorList>
            <person name="Wang G."/>
        </authorList>
    </citation>
    <scope>NUCLEOTIDE SEQUENCE</scope>
    <source>
        <strain evidence="1">M133</strain>
    </source>
</reference>
<evidence type="ECO:0000313" key="1">
    <source>
        <dbReference type="EMBL" id="QTD51130.1"/>
    </source>
</evidence>
<dbReference type="EMBL" id="CP071793">
    <property type="protein sequence ID" value="QTD51130.1"/>
    <property type="molecule type" value="Genomic_DNA"/>
</dbReference>
<sequence length="123" mass="13397">MEVSTETVQTLMEIGYLAGGYGFFKESITIFEGLSAIRPDSEFPHIGFAMTKLNMKQPEEAVAILRDQALAKNPGNSLTKSFLGLALRQAGHAHECENVLNDVIERNDNETAVALAKSLLADD</sequence>
<proteinExistence type="predicted"/>
<dbReference type="Proteomes" id="UP000663929">
    <property type="component" value="Chromosome"/>
</dbReference>
<keyword evidence="2" id="KW-1185">Reference proteome</keyword>
<dbReference type="KEGG" id="scor:J3U87_01565"/>
<dbReference type="InterPro" id="IPR011990">
    <property type="entry name" value="TPR-like_helical_dom_sf"/>
</dbReference>
<protein>
    <submittedName>
        <fullName evidence="1">Tetratricopeptide repeat protein</fullName>
    </submittedName>
</protein>
<gene>
    <name evidence="1" type="ORF">J3U87_01565</name>
</gene>